<feature type="compositionally biased region" description="Low complexity" evidence="6">
    <location>
        <begin position="543"/>
        <end position="556"/>
    </location>
</feature>
<dbReference type="EMBL" id="AZHD01000019">
    <property type="protein sequence ID" value="OAA55566.1"/>
    <property type="molecule type" value="Genomic_DNA"/>
</dbReference>
<dbReference type="GO" id="GO:0006338">
    <property type="term" value="P:chromatin remodeling"/>
    <property type="evidence" value="ECO:0007669"/>
    <property type="project" value="InterPro"/>
</dbReference>
<feature type="region of interest" description="Disordered" evidence="6">
    <location>
        <begin position="619"/>
        <end position="738"/>
    </location>
</feature>
<evidence type="ECO:0000313" key="7">
    <source>
        <dbReference type="EMBL" id="OAA55566.1"/>
    </source>
</evidence>
<comment type="subcellular location">
    <subcellularLocation>
        <location evidence="1">Nucleus</location>
    </subcellularLocation>
</comment>
<evidence type="ECO:0000256" key="6">
    <source>
        <dbReference type="SAM" id="MobiDB-lite"/>
    </source>
</evidence>
<feature type="region of interest" description="Disordered" evidence="6">
    <location>
        <begin position="861"/>
        <end position="924"/>
    </location>
</feature>
<comment type="caution">
    <text evidence="7">The sequence shown here is derived from an EMBL/GenBank/DDBJ whole genome shotgun (WGS) entry which is preliminary data.</text>
</comment>
<keyword evidence="4" id="KW-0804">Transcription</keyword>
<feature type="compositionally biased region" description="Low complexity" evidence="6">
    <location>
        <begin position="1"/>
        <end position="98"/>
    </location>
</feature>
<dbReference type="AlphaFoldDB" id="A0A167NHJ6"/>
<keyword evidence="5" id="KW-0539">Nucleus</keyword>
<organism evidence="7 8">
    <name type="scientific">Niveomyces insectorum RCEF 264</name>
    <dbReference type="NCBI Taxonomy" id="1081102"/>
    <lineage>
        <taxon>Eukaryota</taxon>
        <taxon>Fungi</taxon>
        <taxon>Dikarya</taxon>
        <taxon>Ascomycota</taxon>
        <taxon>Pezizomycotina</taxon>
        <taxon>Sordariomycetes</taxon>
        <taxon>Hypocreomycetidae</taxon>
        <taxon>Hypocreales</taxon>
        <taxon>Cordycipitaceae</taxon>
        <taxon>Niveomyces</taxon>
    </lineage>
</organism>
<sequence length="924" mass="100277">MSVPPAATAPSPAAFTTGGGASSSSTTSTAGPLPASSSLSSYPPYGDGSVTDAAAAAAAETTIPGATAKRPTKAAVGARGSKAASAASSSSSSSSSRSTPGAPPVSSKPTTGGRDKDAFNQLLIERFSTHDGLHAAALHSAQLQMQKDFRNLHMYAEDHRKLRNEYRQWFPPRQIYGEGYVGFGNGYTETNGPSRIVYPVQKMRPGKRQTPPLKYSRKDMAQQAEQHEELVPIRLDVEWDKVKLRDTFTWNLHDRLVAPELFTSQLLEDLGLRPPLSSPVYEQVCQQIHEQLGDFYPLVYSDEDALDPELPYSAYKNDEMRILVKLNITIGQHTLVDQFEWEINNPMNSPEEFAASMARDLALSGEFTTAIAHCIREQTQLFTRGLYSVGHPFDGRPIEDPDMVAAFLPSPLAAVFRPQQQAKEYAPYLYELSEAELERNELIFSREQRRQKRSVNRRGGPILPDLKERQRTIRTLIVSSVLPGAASNVDDSRLYKRAVNPLGRRRGGRDGDVLSESEDSDDSTPGSPSLSLLAGAGTGTGTGTARTRGLRGAATVAQQRMANLGRSETPEASSVHHHETRTARRTTRDPREDSADEPPHLLVTIKVSKERLRRLMRDLKSRPVGADSTPHTPASSNHSQLPQQQQQQQQQLQQQQQQPPLPSQPSSQPQQQSTPQSQPQHARSASGSMGPPPTTPSSRNALAPTRPAVPHGHLGRLPAPPPPPSEVDAPPAPPPPQWLLDALQRLRDRNYPNDSFEGVMRYSVFNKDEQLVPAPSADEPVGNYKFWYLPRIRCHDCPGKLYTPGPEMTVGNFEVHLKNRFHREKVELRLARDAEAKAAKAAKAARSTTGFAAPAAREAMSAGATPASLSAQPLGQPSGAGPLHAPHAAAAAAPAQARGAEDEGRLFGSGSRSSSSQSSTPEAG</sequence>
<name>A0A167NHJ6_9HYPO</name>
<proteinExistence type="inferred from homology"/>
<dbReference type="OrthoDB" id="515064at2759"/>
<dbReference type="GO" id="GO:0000228">
    <property type="term" value="C:nuclear chromosome"/>
    <property type="evidence" value="ECO:0007669"/>
    <property type="project" value="InterPro"/>
</dbReference>
<dbReference type="Proteomes" id="UP000076874">
    <property type="component" value="Unassembled WGS sequence"/>
</dbReference>
<evidence type="ECO:0000256" key="1">
    <source>
        <dbReference type="ARBA" id="ARBA00004123"/>
    </source>
</evidence>
<feature type="compositionally biased region" description="Low complexity" evidence="6">
    <location>
        <begin position="879"/>
        <end position="898"/>
    </location>
</feature>
<dbReference type="Pfam" id="PF04855">
    <property type="entry name" value="SNF5"/>
    <property type="match status" value="1"/>
</dbReference>
<keyword evidence="8" id="KW-1185">Reference proteome</keyword>
<evidence type="ECO:0000256" key="5">
    <source>
        <dbReference type="ARBA" id="ARBA00023242"/>
    </source>
</evidence>
<evidence type="ECO:0000313" key="8">
    <source>
        <dbReference type="Proteomes" id="UP000076874"/>
    </source>
</evidence>
<feature type="region of interest" description="Disordered" evidence="6">
    <location>
        <begin position="1"/>
        <end position="116"/>
    </location>
</feature>
<feature type="compositionally biased region" description="Polar residues" evidence="6">
    <location>
        <begin position="629"/>
        <end position="638"/>
    </location>
</feature>
<feature type="compositionally biased region" description="Basic and acidic residues" evidence="6">
    <location>
        <begin position="574"/>
        <end position="599"/>
    </location>
</feature>
<comment type="similarity">
    <text evidence="2">Belongs to the SNF5 family.</text>
</comment>
<protein>
    <submittedName>
        <fullName evidence="7">Swi-snf complex subunit</fullName>
    </submittedName>
</protein>
<feature type="region of interest" description="Disordered" evidence="6">
    <location>
        <begin position="500"/>
        <end position="607"/>
    </location>
</feature>
<evidence type="ECO:0000256" key="4">
    <source>
        <dbReference type="ARBA" id="ARBA00023163"/>
    </source>
</evidence>
<evidence type="ECO:0000256" key="3">
    <source>
        <dbReference type="ARBA" id="ARBA00023015"/>
    </source>
</evidence>
<feature type="compositionally biased region" description="Low complexity" evidence="6">
    <location>
        <begin position="908"/>
        <end position="924"/>
    </location>
</feature>
<evidence type="ECO:0000256" key="2">
    <source>
        <dbReference type="ARBA" id="ARBA00010239"/>
    </source>
</evidence>
<accession>A0A167NHJ6</accession>
<feature type="compositionally biased region" description="Low complexity" evidence="6">
    <location>
        <begin position="639"/>
        <end position="680"/>
    </location>
</feature>
<feature type="compositionally biased region" description="Low complexity" evidence="6">
    <location>
        <begin position="523"/>
        <end position="535"/>
    </location>
</feature>
<feature type="compositionally biased region" description="Acidic residues" evidence="6">
    <location>
        <begin position="513"/>
        <end position="522"/>
    </location>
</feature>
<dbReference type="InterPro" id="IPR006939">
    <property type="entry name" value="SNF5"/>
</dbReference>
<dbReference type="STRING" id="1081102.A0A167NHJ6"/>
<gene>
    <name evidence="7" type="ORF">SPI_08250</name>
</gene>
<feature type="compositionally biased region" description="Pro residues" evidence="6">
    <location>
        <begin position="718"/>
        <end position="737"/>
    </location>
</feature>
<keyword evidence="3" id="KW-0805">Transcription regulation</keyword>
<dbReference type="PANTHER" id="PTHR10019">
    <property type="entry name" value="SNF5"/>
    <property type="match status" value="1"/>
</dbReference>
<reference evidence="7 8" key="1">
    <citation type="journal article" date="2016" name="Genome Biol. Evol.">
        <title>Divergent and convergent evolution of fungal pathogenicity.</title>
        <authorList>
            <person name="Shang Y."/>
            <person name="Xiao G."/>
            <person name="Zheng P."/>
            <person name="Cen K."/>
            <person name="Zhan S."/>
            <person name="Wang C."/>
        </authorList>
    </citation>
    <scope>NUCLEOTIDE SEQUENCE [LARGE SCALE GENOMIC DNA]</scope>
    <source>
        <strain evidence="7 8">RCEF 264</strain>
    </source>
</reference>